<evidence type="ECO:0000313" key="8">
    <source>
        <dbReference type="EMBL" id="SFH51235.1"/>
    </source>
</evidence>
<dbReference type="CDD" id="cd08646">
    <property type="entry name" value="FMT_core_Met-tRNA-FMT_N"/>
    <property type="match status" value="1"/>
</dbReference>
<dbReference type="InterPro" id="IPR005793">
    <property type="entry name" value="Formyl_trans_C"/>
</dbReference>
<evidence type="ECO:0000256" key="2">
    <source>
        <dbReference type="ARBA" id="ARBA00012261"/>
    </source>
</evidence>
<keyword evidence="4 5" id="KW-0648">Protein biosynthesis</keyword>
<dbReference type="SUPFAM" id="SSF50486">
    <property type="entry name" value="FMT C-terminal domain-like"/>
    <property type="match status" value="1"/>
</dbReference>
<dbReference type="STRING" id="69895.SAMN05192551_101305"/>
<dbReference type="Pfam" id="PF02911">
    <property type="entry name" value="Formyl_trans_C"/>
    <property type="match status" value="1"/>
</dbReference>
<dbReference type="EMBL" id="FOQA01000001">
    <property type="protein sequence ID" value="SFH51235.1"/>
    <property type="molecule type" value="Genomic_DNA"/>
</dbReference>
<comment type="function">
    <text evidence="5">Attaches a formyl group to the free amino group of methionyl-tRNA(fMet). The formyl group appears to play a dual role in the initiator identity of N-formylmethionyl-tRNA by promoting its recognition by IF2 and preventing the misappropriation of this tRNA by the elongation apparatus.</text>
</comment>
<feature type="binding site" evidence="5">
    <location>
        <begin position="110"/>
        <end position="113"/>
    </location>
    <ligand>
        <name>(6S)-5,6,7,8-tetrahydrofolate</name>
        <dbReference type="ChEBI" id="CHEBI:57453"/>
    </ligand>
</feature>
<evidence type="ECO:0000256" key="5">
    <source>
        <dbReference type="HAMAP-Rule" id="MF_00182"/>
    </source>
</evidence>
<dbReference type="RefSeq" id="WP_093368867.1">
    <property type="nucleotide sequence ID" value="NZ_FOQA01000001.1"/>
</dbReference>
<dbReference type="PANTHER" id="PTHR11138">
    <property type="entry name" value="METHIONYL-TRNA FORMYLTRANSFERASE"/>
    <property type="match status" value="1"/>
</dbReference>
<dbReference type="Pfam" id="PF00551">
    <property type="entry name" value="Formyl_trans_N"/>
    <property type="match status" value="1"/>
</dbReference>
<dbReference type="InterPro" id="IPR036477">
    <property type="entry name" value="Formyl_transf_N_sf"/>
</dbReference>
<comment type="catalytic activity">
    <reaction evidence="5">
        <text>L-methionyl-tRNA(fMet) + (6R)-10-formyltetrahydrofolate = N-formyl-L-methionyl-tRNA(fMet) + (6S)-5,6,7,8-tetrahydrofolate + H(+)</text>
        <dbReference type="Rhea" id="RHEA:24380"/>
        <dbReference type="Rhea" id="RHEA-COMP:9952"/>
        <dbReference type="Rhea" id="RHEA-COMP:9953"/>
        <dbReference type="ChEBI" id="CHEBI:15378"/>
        <dbReference type="ChEBI" id="CHEBI:57453"/>
        <dbReference type="ChEBI" id="CHEBI:78530"/>
        <dbReference type="ChEBI" id="CHEBI:78844"/>
        <dbReference type="ChEBI" id="CHEBI:195366"/>
        <dbReference type="EC" id="2.1.2.9"/>
    </reaction>
</comment>
<dbReference type="PANTHER" id="PTHR11138:SF5">
    <property type="entry name" value="METHIONYL-TRNA FORMYLTRANSFERASE, MITOCHONDRIAL"/>
    <property type="match status" value="1"/>
</dbReference>
<comment type="similarity">
    <text evidence="1 5">Belongs to the Fmt family.</text>
</comment>
<dbReference type="GO" id="GO:0004479">
    <property type="term" value="F:methionyl-tRNA formyltransferase activity"/>
    <property type="evidence" value="ECO:0007669"/>
    <property type="project" value="UniProtKB-UniRule"/>
</dbReference>
<sequence length="312" mass="34495">MKIVYMGTPDFAVPTLIALTNSERDEIVGIFTQPDRPKGRGHRMMMPPVKEKALDYGIPVFQPEKKIGEAEIQILKELDPDLIVVAAYGHILPKTVIQLPLYGCINVHASLLPKYRGAAPIQWAIINGEKETGVTTMQMDTGLDTGDMLLRESIPIEDTDTSVTMHDKLATLGAELMIKTLETLREGKLKAEPQNSDASTYAPMLQRDTGEINWNQPASSIHCLIRGTQPWPVAYSFCRGEKMKIWQSKVIKMPSNSQCPGLIRQVSKHGILVDTAEDQLLIEEIQMPGKKRMAVSSFLTGNTISANVTLGT</sequence>
<evidence type="ECO:0000256" key="4">
    <source>
        <dbReference type="ARBA" id="ARBA00022917"/>
    </source>
</evidence>
<evidence type="ECO:0000259" key="6">
    <source>
        <dbReference type="Pfam" id="PF00551"/>
    </source>
</evidence>
<dbReference type="SUPFAM" id="SSF53328">
    <property type="entry name" value="Formyltransferase"/>
    <property type="match status" value="1"/>
</dbReference>
<dbReference type="EC" id="2.1.2.9" evidence="2 5"/>
<dbReference type="InterPro" id="IPR044135">
    <property type="entry name" value="Met-tRNA-FMT_C"/>
</dbReference>
<dbReference type="NCBIfam" id="TIGR00460">
    <property type="entry name" value="fmt"/>
    <property type="match status" value="1"/>
</dbReference>
<dbReference type="AlphaFoldDB" id="A0A1I3AMJ5"/>
<accession>A0A1I3AMJ5</accession>
<dbReference type="FunFam" id="3.40.50.12230:FF:000001">
    <property type="entry name" value="Methionyl-tRNA formyltransferase"/>
    <property type="match status" value="1"/>
</dbReference>
<dbReference type="HAMAP" id="MF_00182">
    <property type="entry name" value="Formyl_trans"/>
    <property type="match status" value="1"/>
</dbReference>
<organism evidence="8 9">
    <name type="scientific">Tindallia magadiensis</name>
    <dbReference type="NCBI Taxonomy" id="69895"/>
    <lineage>
        <taxon>Bacteria</taxon>
        <taxon>Bacillati</taxon>
        <taxon>Bacillota</taxon>
        <taxon>Clostridia</taxon>
        <taxon>Peptostreptococcales</taxon>
        <taxon>Tindalliaceae</taxon>
        <taxon>Tindallia</taxon>
    </lineage>
</organism>
<dbReference type="InterPro" id="IPR011034">
    <property type="entry name" value="Formyl_transferase-like_C_sf"/>
</dbReference>
<dbReference type="Gene3D" id="3.40.50.12230">
    <property type="match status" value="1"/>
</dbReference>
<dbReference type="InterPro" id="IPR005794">
    <property type="entry name" value="Fmt"/>
</dbReference>
<feature type="domain" description="Formyl transferase C-terminal" evidence="7">
    <location>
        <begin position="205"/>
        <end position="302"/>
    </location>
</feature>
<dbReference type="CDD" id="cd08704">
    <property type="entry name" value="Met_tRNA_FMT_C"/>
    <property type="match status" value="1"/>
</dbReference>
<name>A0A1I3AMJ5_9FIRM</name>
<evidence type="ECO:0000313" key="9">
    <source>
        <dbReference type="Proteomes" id="UP000199287"/>
    </source>
</evidence>
<dbReference type="InterPro" id="IPR002376">
    <property type="entry name" value="Formyl_transf_N"/>
</dbReference>
<proteinExistence type="inferred from homology"/>
<keyword evidence="9" id="KW-1185">Reference proteome</keyword>
<feature type="domain" description="Formyl transferase N-terminal" evidence="6">
    <location>
        <begin position="1"/>
        <end position="180"/>
    </location>
</feature>
<gene>
    <name evidence="5" type="primary">fmt</name>
    <name evidence="8" type="ORF">SAMN05192551_101305</name>
</gene>
<reference evidence="9" key="1">
    <citation type="submission" date="2016-10" db="EMBL/GenBank/DDBJ databases">
        <authorList>
            <person name="Varghese N."/>
            <person name="Submissions S."/>
        </authorList>
    </citation>
    <scope>NUCLEOTIDE SEQUENCE [LARGE SCALE GENOMIC DNA]</scope>
    <source>
        <strain evidence="9">Z-7934</strain>
    </source>
</reference>
<dbReference type="OrthoDB" id="9802815at2"/>
<protein>
    <recommendedName>
        <fullName evidence="2 5">Methionyl-tRNA formyltransferase</fullName>
        <ecNumber evidence="2 5">2.1.2.9</ecNumber>
    </recommendedName>
</protein>
<evidence type="ECO:0000256" key="3">
    <source>
        <dbReference type="ARBA" id="ARBA00022679"/>
    </source>
</evidence>
<dbReference type="Proteomes" id="UP000199287">
    <property type="component" value="Unassembled WGS sequence"/>
</dbReference>
<keyword evidence="3 5" id="KW-0808">Transferase</keyword>
<evidence type="ECO:0000256" key="1">
    <source>
        <dbReference type="ARBA" id="ARBA00010699"/>
    </source>
</evidence>
<dbReference type="GO" id="GO:0005829">
    <property type="term" value="C:cytosol"/>
    <property type="evidence" value="ECO:0007669"/>
    <property type="project" value="TreeGrafter"/>
</dbReference>
<evidence type="ECO:0000259" key="7">
    <source>
        <dbReference type="Pfam" id="PF02911"/>
    </source>
</evidence>
<dbReference type="InterPro" id="IPR041711">
    <property type="entry name" value="Met-tRNA-FMT_N"/>
</dbReference>